<gene>
    <name evidence="1" type="ORF">NSCI0253_LOCUS3441</name>
</gene>
<reference evidence="1" key="1">
    <citation type="submission" date="2021-01" db="EMBL/GenBank/DDBJ databases">
        <authorList>
            <person name="Corre E."/>
            <person name="Pelletier E."/>
            <person name="Niang G."/>
            <person name="Scheremetjew M."/>
            <person name="Finn R."/>
            <person name="Kale V."/>
            <person name="Holt S."/>
            <person name="Cochrane G."/>
            <person name="Meng A."/>
            <person name="Brown T."/>
            <person name="Cohen L."/>
        </authorList>
    </citation>
    <scope>NUCLEOTIDE SEQUENCE</scope>
</reference>
<protein>
    <submittedName>
        <fullName evidence="1">Uncharacterized protein</fullName>
    </submittedName>
</protein>
<proteinExistence type="predicted"/>
<accession>A0A7S1EWT9</accession>
<organism evidence="1">
    <name type="scientific">Noctiluca scintillans</name>
    <name type="common">Sea sparkle</name>
    <name type="synonym">Red tide dinoflagellate</name>
    <dbReference type="NCBI Taxonomy" id="2966"/>
    <lineage>
        <taxon>Eukaryota</taxon>
        <taxon>Sar</taxon>
        <taxon>Alveolata</taxon>
        <taxon>Dinophyceae</taxon>
        <taxon>Noctilucales</taxon>
        <taxon>Noctilucaceae</taxon>
        <taxon>Noctiluca</taxon>
    </lineage>
</organism>
<evidence type="ECO:0000313" key="1">
    <source>
        <dbReference type="EMBL" id="CAD8829095.1"/>
    </source>
</evidence>
<dbReference type="EMBL" id="HBFQ01004934">
    <property type="protein sequence ID" value="CAD8829095.1"/>
    <property type="molecule type" value="Transcribed_RNA"/>
</dbReference>
<dbReference type="AlphaFoldDB" id="A0A7S1EWT9"/>
<sequence length="357" mass="39442">MTEANVARGFSVVVRHLFPFHVRAMFGSPSGACGTALRRSGSRMFRARQKQRQEEEAAECVSVTGSTEEVETTARPLPVVRVAPGKWWIHGLYEEQVLKDGLTRLDREWEERRLFSRRDASASATRLVCEGLLADLVAGDRTLSDVHKTDVAMAQGDLVHLTMRQLLRLRVNNLHFAPQGDENAAVHAFLFKLDHLLFGKLGQKAAGDLLPHLNQKTLFRLGVDLTLVSAVAPSLAGPSWWVFWAGHGPEARRFFLEPSTFCATLSFPSARESSCGVFEITDSSKVCHHSRGRHRILDWKIAAHTDQRTLCGHLAVADRNGNAVALGAGGLAIGPKVEELILDQALRNMKKIGSCLW</sequence>
<name>A0A7S1EWT9_NOCSC</name>